<dbReference type="Pfam" id="PF07833">
    <property type="entry name" value="Cu_amine_oxidN1"/>
    <property type="match status" value="1"/>
</dbReference>
<name>A0A9D1T0U8_9FIRM</name>
<evidence type="ECO:0000313" key="3">
    <source>
        <dbReference type="EMBL" id="HIV03432.1"/>
    </source>
</evidence>
<dbReference type="SUPFAM" id="SSF55383">
    <property type="entry name" value="Copper amine oxidase, domain N"/>
    <property type="match status" value="1"/>
</dbReference>
<comment type="caution">
    <text evidence="3">The sequence shown here is derived from an EMBL/GenBank/DDBJ whole genome shotgun (WGS) entry which is preliminary data.</text>
</comment>
<dbReference type="Proteomes" id="UP000886743">
    <property type="component" value="Unassembled WGS sequence"/>
</dbReference>
<keyword evidence="1" id="KW-0732">Signal</keyword>
<feature type="chain" id="PRO_5039680992" evidence="1">
    <location>
        <begin position="27"/>
        <end position="421"/>
    </location>
</feature>
<protein>
    <submittedName>
        <fullName evidence="3">Copper amine oxidase N-terminal domain-containing protein</fullName>
    </submittedName>
</protein>
<feature type="signal peptide" evidence="1">
    <location>
        <begin position="1"/>
        <end position="26"/>
    </location>
</feature>
<evidence type="ECO:0000259" key="2">
    <source>
        <dbReference type="Pfam" id="PF07833"/>
    </source>
</evidence>
<reference evidence="3" key="1">
    <citation type="submission" date="2020-10" db="EMBL/GenBank/DDBJ databases">
        <authorList>
            <person name="Gilroy R."/>
        </authorList>
    </citation>
    <scope>NUCLEOTIDE SEQUENCE</scope>
    <source>
        <strain evidence="3">4920</strain>
    </source>
</reference>
<dbReference type="InterPro" id="IPR036582">
    <property type="entry name" value="Mao_N_sf"/>
</dbReference>
<gene>
    <name evidence="3" type="ORF">IAC74_07635</name>
</gene>
<reference evidence="3" key="2">
    <citation type="journal article" date="2021" name="PeerJ">
        <title>Extensive microbial diversity within the chicken gut microbiome revealed by metagenomics and culture.</title>
        <authorList>
            <person name="Gilroy R."/>
            <person name="Ravi A."/>
            <person name="Getino M."/>
            <person name="Pursley I."/>
            <person name="Horton D.L."/>
            <person name="Alikhan N.F."/>
            <person name="Baker D."/>
            <person name="Gharbi K."/>
            <person name="Hall N."/>
            <person name="Watson M."/>
            <person name="Adriaenssens E.M."/>
            <person name="Foster-Nyarko E."/>
            <person name="Jarju S."/>
            <person name="Secka A."/>
            <person name="Antonio M."/>
            <person name="Oren A."/>
            <person name="Chaudhuri R.R."/>
            <person name="La Ragione R."/>
            <person name="Hildebrand F."/>
            <person name="Pallen M.J."/>
        </authorList>
    </citation>
    <scope>NUCLEOTIDE SEQUENCE</scope>
    <source>
        <strain evidence="3">4920</strain>
    </source>
</reference>
<evidence type="ECO:0000256" key="1">
    <source>
        <dbReference type="SAM" id="SignalP"/>
    </source>
</evidence>
<proteinExistence type="predicted"/>
<evidence type="ECO:0000313" key="4">
    <source>
        <dbReference type="Proteomes" id="UP000886743"/>
    </source>
</evidence>
<dbReference type="Gene3D" id="3.30.457.10">
    <property type="entry name" value="Copper amine oxidase-like, N-terminal domain"/>
    <property type="match status" value="1"/>
</dbReference>
<dbReference type="InterPro" id="IPR012854">
    <property type="entry name" value="Cu_amine_oxidase-like_N"/>
</dbReference>
<dbReference type="EMBL" id="DVOF01000231">
    <property type="protein sequence ID" value="HIV03432.1"/>
    <property type="molecule type" value="Genomic_DNA"/>
</dbReference>
<sequence>MKKLRIAFFFTLLFTFLSLPFCFAQAETINIYHHFGSTPLSFPEGASPFITPQGRTMLPLSLCDDVLQGNVTYTAEGDTITLTQTGIEYTTTLRLQPGSYTMYVDDQPVELDAAPLLLDGQIYIPLRAVAEAFEHGVYWRSYWEGYNEIQVSYTAAELYIWSAEETYSEGALRYAVLQGTLKEKPLEEIYSREMSDFNDVVSALSDIPSGDLIINPMYHVVGYKIPYEKIHEIETFYYEKLRANYSGYVGTTETCLDEIPPIIQDAESDFTNAWFSRQLYALGEGALYDSNREVYRFTYIPSFHSPYTIRVEIGDDGRGKLFFSMCDGSIAYYGGDIIRTAEKELTIEETEALLSQIEAADFWNLPVEGGDMGFDGSEWVFEGVKNGSYHFLYRWSPEGGAIRDLGMKFIELSGEVLDDPY</sequence>
<organism evidence="3 4">
    <name type="scientific">Candidatus Aphodoplasma excrementigallinarum</name>
    <dbReference type="NCBI Taxonomy" id="2840673"/>
    <lineage>
        <taxon>Bacteria</taxon>
        <taxon>Bacillati</taxon>
        <taxon>Bacillota</taxon>
        <taxon>Clostridia</taxon>
        <taxon>Eubacteriales</taxon>
        <taxon>Candidatus Aphodoplasma</taxon>
    </lineage>
</organism>
<accession>A0A9D1T0U8</accession>
<feature type="domain" description="Copper amine oxidase-like N-terminal" evidence="2">
    <location>
        <begin position="46"/>
        <end position="140"/>
    </location>
</feature>
<dbReference type="AlphaFoldDB" id="A0A9D1T0U8"/>